<dbReference type="Pfam" id="PF02913">
    <property type="entry name" value="FAD-oxidase_C"/>
    <property type="match status" value="1"/>
</dbReference>
<keyword evidence="11" id="KW-1185">Reference proteome</keyword>
<keyword evidence="6 9" id="KW-0285">Flavoprotein</keyword>
<dbReference type="InterPro" id="IPR016166">
    <property type="entry name" value="FAD-bd_PCMH"/>
</dbReference>
<dbReference type="EC" id="2.5.1.26" evidence="5 9"/>
<dbReference type="InterPro" id="IPR036318">
    <property type="entry name" value="FAD-bd_PCMH-like_sf"/>
</dbReference>
<organism evidence="11 12">
    <name type="scientific">Neodiprion lecontei</name>
    <name type="common">Redheaded pine sawfly</name>
    <dbReference type="NCBI Taxonomy" id="441921"/>
    <lineage>
        <taxon>Eukaryota</taxon>
        <taxon>Metazoa</taxon>
        <taxon>Ecdysozoa</taxon>
        <taxon>Arthropoda</taxon>
        <taxon>Hexapoda</taxon>
        <taxon>Insecta</taxon>
        <taxon>Pterygota</taxon>
        <taxon>Neoptera</taxon>
        <taxon>Endopterygota</taxon>
        <taxon>Hymenoptera</taxon>
        <taxon>Tenthredinoidea</taxon>
        <taxon>Diprionidae</taxon>
        <taxon>Diprioninae</taxon>
        <taxon>Neodiprion</taxon>
    </lineage>
</organism>
<comment type="subunit">
    <text evidence="4 9">Homodimer.</text>
</comment>
<keyword evidence="9" id="KW-0808">Transferase</keyword>
<dbReference type="Gene3D" id="3.30.160.650">
    <property type="match status" value="1"/>
</dbReference>
<comment type="function">
    <text evidence="9">Catalyzes the exchange of an acyl for a long-chain alkyl group and the formation of the ether bond in the biosynthesis of ether phospholipids.</text>
</comment>
<keyword evidence="8 9" id="KW-0576">Peroxisome</keyword>
<evidence type="ECO:0000256" key="9">
    <source>
        <dbReference type="RuleBase" id="RU363113"/>
    </source>
</evidence>
<keyword evidence="9" id="KW-0443">Lipid metabolism</keyword>
<dbReference type="GeneID" id="107222626"/>
<keyword evidence="9" id="KW-0444">Lipid biosynthesis</keyword>
<feature type="domain" description="FAD-binding PCMH-type" evidence="10">
    <location>
        <begin position="173"/>
        <end position="364"/>
    </location>
</feature>
<dbReference type="Proteomes" id="UP000829291">
    <property type="component" value="Chromosome 3"/>
</dbReference>
<evidence type="ECO:0000256" key="3">
    <source>
        <dbReference type="ARBA" id="ARBA00008000"/>
    </source>
</evidence>
<dbReference type="InterPro" id="IPR006094">
    <property type="entry name" value="Oxid_FAD_bind_N"/>
</dbReference>
<dbReference type="PANTHER" id="PTHR46568:SF1">
    <property type="entry name" value="ALKYLDIHYDROXYACETONEPHOSPHATE SYNTHASE, PEROXISOMAL"/>
    <property type="match status" value="1"/>
</dbReference>
<evidence type="ECO:0000256" key="5">
    <source>
        <dbReference type="ARBA" id="ARBA00012385"/>
    </source>
</evidence>
<dbReference type="Gene3D" id="3.30.43.10">
    <property type="entry name" value="Uridine Diphospho-n-acetylenolpyruvylglucosamine Reductase, domain 2"/>
    <property type="match status" value="1"/>
</dbReference>
<name>A0ABM3FTE6_NEOLC</name>
<comment type="cofactor">
    <cofactor evidence="9">
        <name>FAD</name>
        <dbReference type="ChEBI" id="CHEBI:57692"/>
    </cofactor>
</comment>
<proteinExistence type="inferred from homology"/>
<comment type="catalytic activity">
    <reaction evidence="9">
        <text>a long chain fatty alcohol + a 1-acylglycerone 3-phosphate = a 1-O-alkylglycerone 3-phosphate + a long-chain fatty acid + H(+)</text>
        <dbReference type="Rhea" id="RHEA:36171"/>
        <dbReference type="ChEBI" id="CHEBI:15378"/>
        <dbReference type="ChEBI" id="CHEBI:17135"/>
        <dbReference type="ChEBI" id="CHEBI:57534"/>
        <dbReference type="ChEBI" id="CHEBI:57560"/>
        <dbReference type="ChEBI" id="CHEBI:73315"/>
        <dbReference type="EC" id="2.5.1.26"/>
    </reaction>
</comment>
<evidence type="ECO:0000313" key="12">
    <source>
        <dbReference type="RefSeq" id="XP_046591289.1"/>
    </source>
</evidence>
<evidence type="ECO:0000313" key="11">
    <source>
        <dbReference type="Proteomes" id="UP000829291"/>
    </source>
</evidence>
<evidence type="ECO:0000256" key="6">
    <source>
        <dbReference type="ARBA" id="ARBA00022630"/>
    </source>
</evidence>
<dbReference type="Gene3D" id="3.30.70.3450">
    <property type="match status" value="1"/>
</dbReference>
<reference evidence="12" key="1">
    <citation type="submission" date="2025-08" db="UniProtKB">
        <authorList>
            <consortium name="RefSeq"/>
        </authorList>
    </citation>
    <scope>IDENTIFICATION</scope>
    <source>
        <tissue evidence="12">Thorax and Abdomen</tissue>
    </source>
</reference>
<dbReference type="Gene3D" id="3.30.300.330">
    <property type="match status" value="1"/>
</dbReference>
<evidence type="ECO:0000259" key="10">
    <source>
        <dbReference type="PROSITE" id="PS51387"/>
    </source>
</evidence>
<dbReference type="SUPFAM" id="SSF56176">
    <property type="entry name" value="FAD-binding/transporter-associated domain-like"/>
    <property type="match status" value="1"/>
</dbReference>
<dbReference type="Pfam" id="PF01565">
    <property type="entry name" value="FAD_binding_4"/>
    <property type="match status" value="1"/>
</dbReference>
<comment type="subcellular location">
    <subcellularLocation>
        <location evidence="1 9">Peroxisome</location>
    </subcellularLocation>
</comment>
<evidence type="ECO:0000256" key="2">
    <source>
        <dbReference type="ARBA" id="ARBA00004670"/>
    </source>
</evidence>
<dbReference type="InterPro" id="IPR004113">
    <property type="entry name" value="FAD-bd_oxidored_4_C"/>
</dbReference>
<gene>
    <name evidence="12" type="primary">LOC107222626</name>
</gene>
<dbReference type="Gene3D" id="1.10.45.10">
    <property type="entry name" value="Vanillyl-alcohol Oxidase, Chain A, domain 4"/>
    <property type="match status" value="1"/>
</dbReference>
<evidence type="ECO:0000256" key="1">
    <source>
        <dbReference type="ARBA" id="ARBA00004275"/>
    </source>
</evidence>
<comment type="pathway">
    <text evidence="2 9">Glycerolipid metabolism; ether lipid biosynthesis.</text>
</comment>
<dbReference type="InterPro" id="IPR025650">
    <property type="entry name" value="Alkyl-DHAP_Synthase"/>
</dbReference>
<sequence length="649" mass="72550">MSAHARLGIAPDNWSEVRKIAESEGCERREIVPNRTDAGRNKPINIDLPTAVKGTIPKHRQNLLKWNGWGYKDSQFRLNDKQMLEFTGTRYNIGNQILPYFTAWVKDVFDLDLSNQVASQPLPQVFPDPVVTPELIDCLQKENVEYSTDGVDRLVRAHGHTLREIFLLREGTFPRIPDVVVWPKSHADVEKIVKICAKYRLACIPFGGGTSVSGAASCPEFETRTIVSLDTTQMNRILWIDRENLLICCEAGIIGQDLERELRSHKLTVGHEPDSYEFSSLGGWVATRASGMKKNIYGNIENLVVRLRMVTGRVNDGEESETITLEKGAQVPRSSCGPDFDHMILGSEGTLGVVTEVVLKVRPVPAVTKYGSVVFPDFESGLRAMREVARQRCQPASIRLMDNEQFQFGQALRPEASWGSLISQVLKQAYVTQIKGFHWDTICVATLLFEGEAKDIALQEKKIYQIAKKFDGIPSGETNGERGYVLTFVIAYIRDIGLEFSVVSESFETSVAWDRASSLCRNVKRRVSQDCKAIGASHFLISCRITQTYDAGCCIYFYMAFNYRGLANPVDAYERIEHNARNEILASGGSLSHHHGVGKLRASFYPKAVGNAGVALYRATKDHLDPHNIFGAGNIDPEYNHRTTVLSKL</sequence>
<comment type="similarity">
    <text evidence="3 9">Belongs to the FAD-binding oxidoreductase/transferase type 4 family.</text>
</comment>
<evidence type="ECO:0000256" key="4">
    <source>
        <dbReference type="ARBA" id="ARBA00011738"/>
    </source>
</evidence>
<dbReference type="InterPro" id="IPR016167">
    <property type="entry name" value="FAD-bd_PCMH_sub1"/>
</dbReference>
<keyword evidence="7 9" id="KW-0274">FAD</keyword>
<dbReference type="InterPro" id="IPR016171">
    <property type="entry name" value="Vanillyl_alc_oxidase_C-sub2"/>
</dbReference>
<evidence type="ECO:0000256" key="7">
    <source>
        <dbReference type="ARBA" id="ARBA00022827"/>
    </source>
</evidence>
<dbReference type="RefSeq" id="XP_046591289.1">
    <property type="nucleotide sequence ID" value="XM_046735333.1"/>
</dbReference>
<dbReference type="PROSITE" id="PS51387">
    <property type="entry name" value="FAD_PCMH"/>
    <property type="match status" value="1"/>
</dbReference>
<dbReference type="InterPro" id="IPR016164">
    <property type="entry name" value="FAD-linked_Oxase-like_C"/>
</dbReference>
<dbReference type="InterPro" id="IPR016169">
    <property type="entry name" value="FAD-bd_PCMH_sub2"/>
</dbReference>
<evidence type="ECO:0000256" key="8">
    <source>
        <dbReference type="ARBA" id="ARBA00023140"/>
    </source>
</evidence>
<dbReference type="Gene3D" id="3.30.465.10">
    <property type="match status" value="1"/>
</dbReference>
<dbReference type="SUPFAM" id="SSF55103">
    <property type="entry name" value="FAD-linked oxidases, C-terminal domain"/>
    <property type="match status" value="1"/>
</dbReference>
<protein>
    <recommendedName>
        <fullName evidence="5 9">Alkylglycerone-phosphate synthase</fullName>
        <shortName evidence="9">Alkyl-DHAP synthase</shortName>
        <ecNumber evidence="5 9">2.5.1.26</ecNumber>
    </recommendedName>
</protein>
<dbReference type="PANTHER" id="PTHR46568">
    <property type="entry name" value="ALKYLDIHYDROXYACETONEPHOSPHATE SYNTHASE, PEROXISOMAL"/>
    <property type="match status" value="1"/>
</dbReference>
<accession>A0ABM3FTE6</accession>